<keyword evidence="3" id="KW-1185">Reference proteome</keyword>
<feature type="domain" description="Outer membrane protein beta-barrel" evidence="1">
    <location>
        <begin position="447"/>
        <end position="884"/>
    </location>
</feature>
<evidence type="ECO:0000313" key="3">
    <source>
        <dbReference type="Proteomes" id="UP000199421"/>
    </source>
</evidence>
<gene>
    <name evidence="2" type="ORF">SAMN05661044_00529</name>
</gene>
<name>A0A1H7HYR1_OLID1</name>
<evidence type="ECO:0000313" key="2">
    <source>
        <dbReference type="EMBL" id="SEK55379.1"/>
    </source>
</evidence>
<reference evidence="3" key="1">
    <citation type="submission" date="2016-10" db="EMBL/GenBank/DDBJ databases">
        <authorList>
            <person name="Varghese N."/>
            <person name="Submissions S."/>
        </authorList>
    </citation>
    <scope>NUCLEOTIDE SEQUENCE [LARGE SCALE GENOMIC DNA]</scope>
    <source>
        <strain evidence="3">DSM 18733</strain>
    </source>
</reference>
<dbReference type="RefSeq" id="WP_139202169.1">
    <property type="nucleotide sequence ID" value="NZ_FOAF01000001.1"/>
</dbReference>
<dbReference type="Proteomes" id="UP000199421">
    <property type="component" value="Unassembled WGS sequence"/>
</dbReference>
<dbReference type="OrthoDB" id="1086219at2"/>
<dbReference type="AlphaFoldDB" id="A0A1H7HYR1"/>
<sequence length="892" mass="101429">MLRVVLFPFLFFLNLFFAIHSFAQEKEIIKGVVLDSVTRLPVFGVNVVVQTNDSVPLKITSDAKGEFCFSFSSTNCIKNIRLSHLTYDTGLLKNFVTRRDQKYTFLLAPRIKELKEVDIEDDEPIRRIRGDTTDYELSHIKYRKNADADETLFLIPEIMLKDGRIFSNGEEVVKITVDGRSFFTSDPMTLFKLLPADAIKKIQLINGLSEEDIFMGYDSGERLKEINVVLKDDMKNGVFGKQIAGIGSSKTYKSDTYFNMFRNDKRFSAIFNNNNINEEANNYSSLLQSSSLSGPDVRKRSLKINVNENIFNYFDVDLETAFKQDKAKIETYRERNLFSIEGAETANRGNNIALTKNNINTILLKLKNSQSAKTRILIDPRINISKIQQTLSSTYDNFILDTLSSSINNNSSTDIDNISLGGTAMLSRVLIPGKNNLGVVFNAVRDMSNSSSDNETFDALKPDLSGIGSYRQKSKTIRKNINAKIVYSHLFNKFLKGYLAYEILKSHYTLVNESVNTKDSTLMGFSIDSILSNNVRWRQRTNKAFGNLNFSNNHFMLASNISFFSDDLDTEKGQKKKFNYLNSDLNLSYAIAPDKNFRLSYTRSHTIPNVQQLQEIISVENPLNISLGNATLTPEVNDKLSISYTSLSKSSSLRMNFVSEIDVVNNKITSSILNLQGDSVISESLILPSGSQIFKSVNLGSGKSIRNSISANFPFIKKGWLLDLELSNIIRDYPFLINTIEMKNQINSTNFKIELGNRTINSSSLSYQVNVDKSSFNFGNSENSPFIINHRLLLNLNYDYDLNNRISSNIEYRQINGGTENTKTSFLLWNIGFETQIVKNLALSVLVYDILNNYRNERRIFNEFYSETQRTNFLGKYFMVNLRYSFRKFGGS</sequence>
<evidence type="ECO:0000259" key="1">
    <source>
        <dbReference type="Pfam" id="PF14905"/>
    </source>
</evidence>
<protein>
    <submittedName>
        <fullName evidence="2">CarboxypepD_reg-like domain-containing protein</fullName>
    </submittedName>
</protein>
<dbReference type="SUPFAM" id="SSF56935">
    <property type="entry name" value="Porins"/>
    <property type="match status" value="1"/>
</dbReference>
<dbReference type="EMBL" id="FOAF01000001">
    <property type="protein sequence ID" value="SEK55379.1"/>
    <property type="molecule type" value="Genomic_DNA"/>
</dbReference>
<dbReference type="SUPFAM" id="SSF49464">
    <property type="entry name" value="Carboxypeptidase regulatory domain-like"/>
    <property type="match status" value="1"/>
</dbReference>
<dbReference type="STRING" id="407022.SAMN05661044_00529"/>
<dbReference type="Pfam" id="PF14905">
    <property type="entry name" value="OMP_b-brl_3"/>
    <property type="match status" value="1"/>
</dbReference>
<organism evidence="2 3">
    <name type="scientific">Olivibacter domesticus</name>
    <name type="common">Pseudosphingobacterium domesticum</name>
    <dbReference type="NCBI Taxonomy" id="407022"/>
    <lineage>
        <taxon>Bacteria</taxon>
        <taxon>Pseudomonadati</taxon>
        <taxon>Bacteroidota</taxon>
        <taxon>Sphingobacteriia</taxon>
        <taxon>Sphingobacteriales</taxon>
        <taxon>Sphingobacteriaceae</taxon>
        <taxon>Olivibacter</taxon>
    </lineage>
</organism>
<accession>A0A1H7HYR1</accession>
<dbReference type="InterPro" id="IPR008969">
    <property type="entry name" value="CarboxyPept-like_regulatory"/>
</dbReference>
<proteinExistence type="predicted"/>
<dbReference type="InterPro" id="IPR041700">
    <property type="entry name" value="OMP_b-brl_3"/>
</dbReference>